<dbReference type="AlphaFoldDB" id="A0A8J8GMQ0"/>
<dbReference type="InterPro" id="IPR003265">
    <property type="entry name" value="HhH-GPD_domain"/>
</dbReference>
<keyword evidence="6" id="KW-0408">Iron</keyword>
<evidence type="ECO:0000256" key="6">
    <source>
        <dbReference type="ARBA" id="ARBA00023004"/>
    </source>
</evidence>
<dbReference type="Proteomes" id="UP001016761">
    <property type="component" value="Unassembled WGS sequence"/>
</dbReference>
<dbReference type="PANTHER" id="PTHR10359:SF18">
    <property type="entry name" value="ENDONUCLEASE III"/>
    <property type="match status" value="1"/>
</dbReference>
<dbReference type="PANTHER" id="PTHR10359">
    <property type="entry name" value="A/G-SPECIFIC ADENINE GLYCOSYLASE/ENDONUCLEASE III"/>
    <property type="match status" value="1"/>
</dbReference>
<feature type="domain" description="HhH-GPD" evidence="10">
    <location>
        <begin position="63"/>
        <end position="228"/>
    </location>
</feature>
<dbReference type="RefSeq" id="WP_174679278.1">
    <property type="nucleotide sequence ID" value="NZ_JABUQZ010000001.1"/>
</dbReference>
<dbReference type="InterPro" id="IPR011257">
    <property type="entry name" value="DNA_glycosylase"/>
</dbReference>
<dbReference type="EMBL" id="JABURA010000001">
    <property type="protein sequence ID" value="NUB92854.1"/>
    <property type="molecule type" value="Genomic_DNA"/>
</dbReference>
<dbReference type="SMART" id="SM00478">
    <property type="entry name" value="ENDO3c"/>
    <property type="match status" value="1"/>
</dbReference>
<dbReference type="GO" id="GO:0006285">
    <property type="term" value="P:base-excision repair, AP site formation"/>
    <property type="evidence" value="ECO:0007669"/>
    <property type="project" value="TreeGrafter"/>
</dbReference>
<keyword evidence="3" id="KW-0479">Metal-binding</keyword>
<dbReference type="Pfam" id="PF00730">
    <property type="entry name" value="HhH-GPD"/>
    <property type="match status" value="1"/>
</dbReference>
<evidence type="ECO:0000313" key="12">
    <source>
        <dbReference type="EMBL" id="NUC71234.1"/>
    </source>
</evidence>
<organism evidence="11 13">
    <name type="scientific">Haloterrigena gelatinilytica</name>
    <dbReference type="NCBI Taxonomy" id="2741724"/>
    <lineage>
        <taxon>Archaea</taxon>
        <taxon>Methanobacteriati</taxon>
        <taxon>Methanobacteriota</taxon>
        <taxon>Stenosarchaea group</taxon>
        <taxon>Halobacteria</taxon>
        <taxon>Halobacteriales</taxon>
        <taxon>Natrialbaceae</taxon>
        <taxon>Haloterrigena</taxon>
    </lineage>
</organism>
<keyword evidence="11" id="KW-0540">Nuclease</keyword>
<evidence type="ECO:0000313" key="13">
    <source>
        <dbReference type="Proteomes" id="UP000728647"/>
    </source>
</evidence>
<dbReference type="SUPFAM" id="SSF48150">
    <property type="entry name" value="DNA-glycosylase"/>
    <property type="match status" value="1"/>
</dbReference>
<dbReference type="GO" id="GO:0019104">
    <property type="term" value="F:DNA N-glycosylase activity"/>
    <property type="evidence" value="ECO:0007669"/>
    <property type="project" value="TreeGrafter"/>
</dbReference>
<keyword evidence="4" id="KW-0227">DNA damage</keyword>
<name>A0A8J8GMQ0_9EURY</name>
<evidence type="ECO:0000313" key="11">
    <source>
        <dbReference type="EMBL" id="NUB92854.1"/>
    </source>
</evidence>
<comment type="cofactor">
    <cofactor evidence="1">
        <name>[4Fe-4S] cluster</name>
        <dbReference type="ChEBI" id="CHEBI:49883"/>
    </cofactor>
</comment>
<keyword evidence="11" id="KW-0255">Endonuclease</keyword>
<dbReference type="Pfam" id="PF10576">
    <property type="entry name" value="EndIII_4Fe-2S"/>
    <property type="match status" value="1"/>
</dbReference>
<dbReference type="CDD" id="cd00056">
    <property type="entry name" value="ENDO3c"/>
    <property type="match status" value="1"/>
</dbReference>
<dbReference type="EMBL" id="JABUQZ010000001">
    <property type="protein sequence ID" value="NUC71234.1"/>
    <property type="molecule type" value="Genomic_DNA"/>
</dbReference>
<dbReference type="GO" id="GO:0046872">
    <property type="term" value="F:metal ion binding"/>
    <property type="evidence" value="ECO:0007669"/>
    <property type="project" value="UniProtKB-KW"/>
</dbReference>
<evidence type="ECO:0000256" key="9">
    <source>
        <dbReference type="SAM" id="MobiDB-lite"/>
    </source>
</evidence>
<reference evidence="11 14" key="1">
    <citation type="submission" date="2020-06" db="EMBL/GenBank/DDBJ databases">
        <title>Haloterrigena sp. nov., an extremely halophilic archaeon isolated from a saline sediment.</title>
        <authorList>
            <person name="Liu B.-B."/>
        </authorList>
    </citation>
    <scope>NUCLEOTIDE SEQUENCE</scope>
    <source>
        <strain evidence="11">SYSU A121-1</strain>
        <strain evidence="12 14">SYSU A558-1</strain>
    </source>
</reference>
<evidence type="ECO:0000259" key="10">
    <source>
        <dbReference type="SMART" id="SM00478"/>
    </source>
</evidence>
<dbReference type="Proteomes" id="UP000728647">
    <property type="component" value="Unassembled WGS sequence"/>
</dbReference>
<dbReference type="GO" id="GO:0051539">
    <property type="term" value="F:4 iron, 4 sulfur cluster binding"/>
    <property type="evidence" value="ECO:0007669"/>
    <property type="project" value="UniProtKB-KW"/>
</dbReference>
<evidence type="ECO:0000313" key="14">
    <source>
        <dbReference type="Proteomes" id="UP001016761"/>
    </source>
</evidence>
<evidence type="ECO:0000256" key="8">
    <source>
        <dbReference type="ARBA" id="ARBA00023295"/>
    </source>
</evidence>
<evidence type="ECO:0000256" key="4">
    <source>
        <dbReference type="ARBA" id="ARBA00022763"/>
    </source>
</evidence>
<dbReference type="InterPro" id="IPR023170">
    <property type="entry name" value="HhH_base_excis_C"/>
</dbReference>
<dbReference type="InterPro" id="IPR003651">
    <property type="entry name" value="Endonuclease3_FeS-loop_motif"/>
</dbReference>
<dbReference type="PIRSF" id="PIRSF001435">
    <property type="entry name" value="Nth"/>
    <property type="match status" value="1"/>
</dbReference>
<evidence type="ECO:0000256" key="3">
    <source>
        <dbReference type="ARBA" id="ARBA00022723"/>
    </source>
</evidence>
<evidence type="ECO:0000256" key="5">
    <source>
        <dbReference type="ARBA" id="ARBA00022801"/>
    </source>
</evidence>
<accession>A0A8J8GMQ0</accession>
<dbReference type="GO" id="GO:0004519">
    <property type="term" value="F:endonuclease activity"/>
    <property type="evidence" value="ECO:0007669"/>
    <property type="project" value="UniProtKB-KW"/>
</dbReference>
<dbReference type="Gene3D" id="1.10.340.30">
    <property type="entry name" value="Hypothetical protein, domain 2"/>
    <property type="match status" value="1"/>
</dbReference>
<evidence type="ECO:0000256" key="2">
    <source>
        <dbReference type="ARBA" id="ARBA00022485"/>
    </source>
</evidence>
<dbReference type="OrthoDB" id="19248at2157"/>
<keyword evidence="8" id="KW-0326">Glycosidase</keyword>
<evidence type="ECO:0000256" key="7">
    <source>
        <dbReference type="ARBA" id="ARBA00023014"/>
    </source>
</evidence>
<protein>
    <submittedName>
        <fullName evidence="11">Endonuclease III</fullName>
    </submittedName>
</protein>
<feature type="region of interest" description="Disordered" evidence="9">
    <location>
        <begin position="1"/>
        <end position="29"/>
    </location>
</feature>
<comment type="caution">
    <text evidence="11">The sequence shown here is derived from an EMBL/GenBank/DDBJ whole genome shotgun (WGS) entry which is preliminary data.</text>
</comment>
<evidence type="ECO:0000256" key="1">
    <source>
        <dbReference type="ARBA" id="ARBA00001966"/>
    </source>
</evidence>
<keyword evidence="2" id="KW-0004">4Fe-4S</keyword>
<keyword evidence="14" id="KW-1185">Reference proteome</keyword>
<dbReference type="Gene3D" id="1.10.1670.10">
    <property type="entry name" value="Helix-hairpin-Helix base-excision DNA repair enzymes (C-terminal)"/>
    <property type="match status" value="1"/>
</dbReference>
<proteinExistence type="predicted"/>
<sequence>MSDDDEPAVNISGGVEGGGAAAEFDPATADTRAEEVVDRLGELYWQKTYGGQDAFTCLVRTILSQNTSDKASQPAHDALIDRYDGPDVDLAESLADAEQSRLAETISSAGLYNQKSEVLIRTAEWVLEEFGSAAAFDAFVRDEEPAAVRETLLSVRGVGPKTADCVLLFAGGRGGVFPVDTHVHRIYRRTGIAPADADHEGVRAVLEREVPAAKCGFGHTATIQFGREYCTARKPACLEDPDACPMADLCEQVGVYPATGEVVDPADAPEASD</sequence>
<gene>
    <name evidence="11" type="ORF">HT576_17760</name>
    <name evidence="12" type="ORF">HTZ84_02715</name>
</gene>
<keyword evidence="5" id="KW-0378">Hydrolase</keyword>
<keyword evidence="7" id="KW-0411">Iron-sulfur</keyword>